<name>A0A5K3FMX2_MESCO</name>
<proteinExistence type="predicted"/>
<accession>A0A5K3FMX2</accession>
<dbReference type="AlphaFoldDB" id="A0A5K3FMX2"/>
<protein>
    <submittedName>
        <fullName evidence="1">Transposase</fullName>
    </submittedName>
</protein>
<dbReference type="WBParaSite" id="MCU_009911-RA">
    <property type="protein sequence ID" value="MCU_009911-RA"/>
    <property type="gene ID" value="MCU_009911"/>
</dbReference>
<evidence type="ECO:0000313" key="1">
    <source>
        <dbReference type="WBParaSite" id="MCU_009911-RA"/>
    </source>
</evidence>
<sequence length="57" mass="6735">MALTKDAVRRDVFTRKPSAMACGCSRTDRRRIYPETRSFMNYSKLVYAIRRLAEPYD</sequence>
<reference evidence="1" key="1">
    <citation type="submission" date="2019-11" db="UniProtKB">
        <authorList>
            <consortium name="WormBaseParasite"/>
        </authorList>
    </citation>
    <scope>IDENTIFICATION</scope>
</reference>
<organism evidence="1">
    <name type="scientific">Mesocestoides corti</name>
    <name type="common">Flatworm</name>
    <dbReference type="NCBI Taxonomy" id="53468"/>
    <lineage>
        <taxon>Eukaryota</taxon>
        <taxon>Metazoa</taxon>
        <taxon>Spiralia</taxon>
        <taxon>Lophotrochozoa</taxon>
        <taxon>Platyhelminthes</taxon>
        <taxon>Cestoda</taxon>
        <taxon>Eucestoda</taxon>
        <taxon>Cyclophyllidea</taxon>
        <taxon>Mesocestoididae</taxon>
        <taxon>Mesocestoides</taxon>
    </lineage>
</organism>